<evidence type="ECO:0000313" key="4">
    <source>
        <dbReference type="Proteomes" id="UP000011087"/>
    </source>
</evidence>
<evidence type="ECO:0000256" key="1">
    <source>
        <dbReference type="PROSITE-ProRule" id="PRU00023"/>
    </source>
</evidence>
<evidence type="ECO:0000313" key="2">
    <source>
        <dbReference type="EMBL" id="EKX36294.1"/>
    </source>
</evidence>
<dbReference type="Proteomes" id="UP000011087">
    <property type="component" value="Unassembled WGS sequence"/>
</dbReference>
<dbReference type="SUPFAM" id="SSF48403">
    <property type="entry name" value="Ankyrin repeat"/>
    <property type="match status" value="1"/>
</dbReference>
<dbReference type="EnsemblProtists" id="EKX36294">
    <property type="protein sequence ID" value="EKX36294"/>
    <property type="gene ID" value="GUITHDRAFT_117522"/>
</dbReference>
<dbReference type="PROSITE" id="PS50088">
    <property type="entry name" value="ANK_REPEAT"/>
    <property type="match status" value="1"/>
</dbReference>
<gene>
    <name evidence="2" type="ORF">GUITHDRAFT_117522</name>
</gene>
<sequence length="746" mass="85036">MSTDMLQQQLTHHAIRRMQERDINFDLIRETVRRGWRRDFPPAVLYVSDHITVVTSGTRFITAWRNELKSLWPLIRAAGGADGLTADTAYAFVQDKDKIMFAGVLDISGTRAEIGFGLHRLFASHEESYYDVIVIGLERQAPPRARREKLRLERILDREERRAVVDDVGPVKRQDNDLLSRLADQMSQATTNDHDQRAGYPAISLSIGGRQHNDLAVQRRLHSEQAEHSWVKFGPEVDFLHPYAGFGRLVQLMQETASCLPEVAGRWTYRDARYNDAVYKYTILPLNKLQLGNNTSFHVVCLHSNDHDDEEHSVFRRIGVGRGLLRLDSTGQPSALVLRLMMGKVAQEHGRTIYRPKREIWRGDVRHLQGTTDTELVKDPAPERRADDLAAPDGFEGMIEAFVPLQPGWDEAMQCGEIDRIEQLLREDPSLLHQRLRVDKILNSPRLNDGNGFLVLPIIAAALYRRFDVVDVLLPYYQAAEIELDAFMLTVLSGSATAREQLAERVCQESAHLLVATCPRNVSRRNQRGPHPLSVDSRVDSDDLRFVGCRLIEIAAKLLLTDTVQLLLSLGSAHTPASALQTGDVEQVRRFLTTGEGDFTLNMRFDGRRNAAVANIDSMTPLVYAVYRNDVNMVGMLIKLGADIFVQRAHQESTSINYAQIYDRNVQQGFPVLRLLLEEYRERRSQQRYPNDWVNLRERCERWQHNTHPAAWNLIINYDFENEFENTEVEEAAAGLHEVAVEQGDE</sequence>
<evidence type="ECO:0000313" key="3">
    <source>
        <dbReference type="EnsemblProtists" id="EKX36294"/>
    </source>
</evidence>
<dbReference type="Gene3D" id="1.25.40.20">
    <property type="entry name" value="Ankyrin repeat-containing domain"/>
    <property type="match status" value="1"/>
</dbReference>
<keyword evidence="4" id="KW-1185">Reference proteome</keyword>
<name>L1IK66_GUITC</name>
<dbReference type="PaxDb" id="55529-EKX36294"/>
<organism evidence="2">
    <name type="scientific">Guillardia theta (strain CCMP2712)</name>
    <name type="common">Cryptophyte</name>
    <dbReference type="NCBI Taxonomy" id="905079"/>
    <lineage>
        <taxon>Eukaryota</taxon>
        <taxon>Cryptophyceae</taxon>
        <taxon>Pyrenomonadales</taxon>
        <taxon>Geminigeraceae</taxon>
        <taxon>Guillardia</taxon>
    </lineage>
</organism>
<feature type="repeat" description="ANK" evidence="1">
    <location>
        <begin position="617"/>
        <end position="649"/>
    </location>
</feature>
<dbReference type="HOGENOM" id="CLU_372774_0_0_1"/>
<dbReference type="Pfam" id="PF00023">
    <property type="entry name" value="Ank"/>
    <property type="match status" value="1"/>
</dbReference>
<dbReference type="SMART" id="SM00248">
    <property type="entry name" value="ANK"/>
    <property type="match status" value="1"/>
</dbReference>
<accession>L1IK66</accession>
<proteinExistence type="predicted"/>
<reference evidence="4" key="2">
    <citation type="submission" date="2012-11" db="EMBL/GenBank/DDBJ databases">
        <authorList>
            <person name="Kuo A."/>
            <person name="Curtis B.A."/>
            <person name="Tanifuji G."/>
            <person name="Burki F."/>
            <person name="Gruber A."/>
            <person name="Irimia M."/>
            <person name="Maruyama S."/>
            <person name="Arias M.C."/>
            <person name="Ball S.G."/>
            <person name="Gile G.H."/>
            <person name="Hirakawa Y."/>
            <person name="Hopkins J.F."/>
            <person name="Rensing S.A."/>
            <person name="Schmutz J."/>
            <person name="Symeonidi A."/>
            <person name="Elias M."/>
            <person name="Eveleigh R.J."/>
            <person name="Herman E.K."/>
            <person name="Klute M.J."/>
            <person name="Nakayama T."/>
            <person name="Obornik M."/>
            <person name="Reyes-Prieto A."/>
            <person name="Armbrust E.V."/>
            <person name="Aves S.J."/>
            <person name="Beiko R.G."/>
            <person name="Coutinho P."/>
            <person name="Dacks J.B."/>
            <person name="Durnford D.G."/>
            <person name="Fast N.M."/>
            <person name="Green B.R."/>
            <person name="Grisdale C."/>
            <person name="Hempe F."/>
            <person name="Henrissat B."/>
            <person name="Hoppner M.P."/>
            <person name="Ishida K.-I."/>
            <person name="Kim E."/>
            <person name="Koreny L."/>
            <person name="Kroth P.G."/>
            <person name="Liu Y."/>
            <person name="Malik S.-B."/>
            <person name="Maier U.G."/>
            <person name="McRose D."/>
            <person name="Mock T."/>
            <person name="Neilson J.A."/>
            <person name="Onodera N.T."/>
            <person name="Poole A.M."/>
            <person name="Pritham E.J."/>
            <person name="Richards T.A."/>
            <person name="Rocap G."/>
            <person name="Roy S.W."/>
            <person name="Sarai C."/>
            <person name="Schaack S."/>
            <person name="Shirato S."/>
            <person name="Slamovits C.H."/>
            <person name="Spencer D.F."/>
            <person name="Suzuki S."/>
            <person name="Worden A.Z."/>
            <person name="Zauner S."/>
            <person name="Barry K."/>
            <person name="Bell C."/>
            <person name="Bharti A.K."/>
            <person name="Crow J.A."/>
            <person name="Grimwood J."/>
            <person name="Kramer R."/>
            <person name="Lindquist E."/>
            <person name="Lucas S."/>
            <person name="Salamov A."/>
            <person name="McFadden G.I."/>
            <person name="Lane C.E."/>
            <person name="Keeling P.J."/>
            <person name="Gray M.W."/>
            <person name="Grigoriev I.V."/>
            <person name="Archibald J.M."/>
        </authorList>
    </citation>
    <scope>NUCLEOTIDE SEQUENCE</scope>
    <source>
        <strain evidence="4">CCMP2712</strain>
    </source>
</reference>
<dbReference type="InterPro" id="IPR036770">
    <property type="entry name" value="Ankyrin_rpt-contain_sf"/>
</dbReference>
<dbReference type="EMBL" id="JH993076">
    <property type="protein sequence ID" value="EKX36294.1"/>
    <property type="molecule type" value="Genomic_DNA"/>
</dbReference>
<reference evidence="2 4" key="1">
    <citation type="journal article" date="2012" name="Nature">
        <title>Algal genomes reveal evolutionary mosaicism and the fate of nucleomorphs.</title>
        <authorList>
            <consortium name="DOE Joint Genome Institute"/>
            <person name="Curtis B.A."/>
            <person name="Tanifuji G."/>
            <person name="Burki F."/>
            <person name="Gruber A."/>
            <person name="Irimia M."/>
            <person name="Maruyama S."/>
            <person name="Arias M.C."/>
            <person name="Ball S.G."/>
            <person name="Gile G.H."/>
            <person name="Hirakawa Y."/>
            <person name="Hopkins J.F."/>
            <person name="Kuo A."/>
            <person name="Rensing S.A."/>
            <person name="Schmutz J."/>
            <person name="Symeonidi A."/>
            <person name="Elias M."/>
            <person name="Eveleigh R.J."/>
            <person name="Herman E.K."/>
            <person name="Klute M.J."/>
            <person name="Nakayama T."/>
            <person name="Obornik M."/>
            <person name="Reyes-Prieto A."/>
            <person name="Armbrust E.V."/>
            <person name="Aves S.J."/>
            <person name="Beiko R.G."/>
            <person name="Coutinho P."/>
            <person name="Dacks J.B."/>
            <person name="Durnford D.G."/>
            <person name="Fast N.M."/>
            <person name="Green B.R."/>
            <person name="Grisdale C.J."/>
            <person name="Hempel F."/>
            <person name="Henrissat B."/>
            <person name="Hoppner M.P."/>
            <person name="Ishida K."/>
            <person name="Kim E."/>
            <person name="Koreny L."/>
            <person name="Kroth P.G."/>
            <person name="Liu Y."/>
            <person name="Malik S.B."/>
            <person name="Maier U.G."/>
            <person name="McRose D."/>
            <person name="Mock T."/>
            <person name="Neilson J.A."/>
            <person name="Onodera N.T."/>
            <person name="Poole A.M."/>
            <person name="Pritham E.J."/>
            <person name="Richards T.A."/>
            <person name="Rocap G."/>
            <person name="Roy S.W."/>
            <person name="Sarai C."/>
            <person name="Schaack S."/>
            <person name="Shirato S."/>
            <person name="Slamovits C.H."/>
            <person name="Spencer D.F."/>
            <person name="Suzuki S."/>
            <person name="Worden A.Z."/>
            <person name="Zauner S."/>
            <person name="Barry K."/>
            <person name="Bell C."/>
            <person name="Bharti A.K."/>
            <person name="Crow J.A."/>
            <person name="Grimwood J."/>
            <person name="Kramer R."/>
            <person name="Lindquist E."/>
            <person name="Lucas S."/>
            <person name="Salamov A."/>
            <person name="McFadden G.I."/>
            <person name="Lane C.E."/>
            <person name="Keeling P.J."/>
            <person name="Gray M.W."/>
            <person name="Grigoriev I.V."/>
            <person name="Archibald J.M."/>
        </authorList>
    </citation>
    <scope>NUCLEOTIDE SEQUENCE</scope>
    <source>
        <strain evidence="2 4">CCMP2712</strain>
    </source>
</reference>
<dbReference type="InterPro" id="IPR002110">
    <property type="entry name" value="Ankyrin_rpt"/>
</dbReference>
<dbReference type="GeneID" id="17293061"/>
<reference evidence="3" key="3">
    <citation type="submission" date="2015-06" db="UniProtKB">
        <authorList>
            <consortium name="EnsemblProtists"/>
        </authorList>
    </citation>
    <scope>IDENTIFICATION</scope>
</reference>
<dbReference type="KEGG" id="gtt:GUITHDRAFT_117522"/>
<dbReference type="PROSITE" id="PS50297">
    <property type="entry name" value="ANK_REP_REGION"/>
    <property type="match status" value="1"/>
</dbReference>
<dbReference type="AlphaFoldDB" id="L1IK66"/>
<keyword evidence="1" id="KW-0040">ANK repeat</keyword>
<protein>
    <submittedName>
        <fullName evidence="2 3">Uncharacterized protein</fullName>
    </submittedName>
</protein>
<dbReference type="RefSeq" id="XP_005823274.1">
    <property type="nucleotide sequence ID" value="XM_005823217.1"/>
</dbReference>